<keyword evidence="1" id="KW-1185">Reference proteome</keyword>
<accession>A0A915J3E1</accession>
<reference evidence="2" key="1">
    <citation type="submission" date="2022-11" db="UniProtKB">
        <authorList>
            <consortium name="WormBaseParasite"/>
        </authorList>
    </citation>
    <scope>IDENTIFICATION</scope>
</reference>
<evidence type="ECO:0000313" key="1">
    <source>
        <dbReference type="Proteomes" id="UP000887565"/>
    </source>
</evidence>
<evidence type="ECO:0000313" key="2">
    <source>
        <dbReference type="WBParaSite" id="nRc.2.0.1.t20644-RA"/>
    </source>
</evidence>
<organism evidence="1 2">
    <name type="scientific">Romanomermis culicivorax</name>
    <name type="common">Nematode worm</name>
    <dbReference type="NCBI Taxonomy" id="13658"/>
    <lineage>
        <taxon>Eukaryota</taxon>
        <taxon>Metazoa</taxon>
        <taxon>Ecdysozoa</taxon>
        <taxon>Nematoda</taxon>
        <taxon>Enoplea</taxon>
        <taxon>Dorylaimia</taxon>
        <taxon>Mermithida</taxon>
        <taxon>Mermithoidea</taxon>
        <taxon>Mermithidae</taxon>
        <taxon>Romanomermis</taxon>
    </lineage>
</organism>
<proteinExistence type="predicted"/>
<dbReference type="Proteomes" id="UP000887565">
    <property type="component" value="Unplaced"/>
</dbReference>
<dbReference type="AlphaFoldDB" id="A0A915J3E1"/>
<sequence length="292" mass="35097">MEKTYRVWFFSPIKNRCLKTKPQSKDKNDIYYMSKKECKESAAMTPRFKTCHKIVDGTCQQVPEDQPCNLLEYSFHTPQDCMECLNNYDNQNIAFMTHKGSICGKTDFNHPFLYLHCSMAQCLYRQNLTNNMVSVKEFGPYYMRWKCAKLVDDEHPGQIYMFRSKEECMKKYNEDKELREKSVGYRYRLGDCRETMDLKSPGFYKTLPDCRFESHKGDEQYLIDTMSFCVREKSWYRERSRRPWFRTLDECKEYLDHRAKTKTTYLERSYGEPTFFDHPLHFIYRGASRVIG</sequence>
<protein>
    <submittedName>
        <fullName evidence="2">Uncharacterized protein</fullName>
    </submittedName>
</protein>
<name>A0A915J3E1_ROMCU</name>
<dbReference type="WBParaSite" id="nRc.2.0.1.t20644-RA">
    <property type="protein sequence ID" value="nRc.2.0.1.t20644-RA"/>
    <property type="gene ID" value="nRc.2.0.1.g20644"/>
</dbReference>